<evidence type="ECO:0000259" key="1">
    <source>
        <dbReference type="PROSITE" id="PS51340"/>
    </source>
</evidence>
<dbReference type="PANTHER" id="PTHR14237:SF19">
    <property type="entry name" value="MITOCHONDRIAL AMIDOXIME REDUCING COMPONENT 1"/>
    <property type="match status" value="1"/>
</dbReference>
<proteinExistence type="predicted"/>
<dbReference type="Pfam" id="PF03476">
    <property type="entry name" value="MOSC_N"/>
    <property type="match status" value="1"/>
</dbReference>
<dbReference type="EMBL" id="JBHSMZ010000010">
    <property type="protein sequence ID" value="MFC5549825.1"/>
    <property type="molecule type" value="Genomic_DNA"/>
</dbReference>
<dbReference type="PROSITE" id="PS51340">
    <property type="entry name" value="MOSC"/>
    <property type="match status" value="1"/>
</dbReference>
<gene>
    <name evidence="2" type="ORF">ACFPO9_15015</name>
</gene>
<dbReference type="PANTHER" id="PTHR14237">
    <property type="entry name" value="MOLYBDOPTERIN COFACTOR SULFURASE MOSC"/>
    <property type="match status" value="1"/>
</dbReference>
<dbReference type="Proteomes" id="UP001596086">
    <property type="component" value="Unassembled WGS sequence"/>
</dbReference>
<dbReference type="Pfam" id="PF03473">
    <property type="entry name" value="MOSC"/>
    <property type="match status" value="1"/>
</dbReference>
<evidence type="ECO:0000313" key="2">
    <source>
        <dbReference type="EMBL" id="MFC5549825.1"/>
    </source>
</evidence>
<organism evidence="2 3">
    <name type="scientific">Massilia aerilata</name>
    <dbReference type="NCBI Taxonomy" id="453817"/>
    <lineage>
        <taxon>Bacteria</taxon>
        <taxon>Pseudomonadati</taxon>
        <taxon>Pseudomonadota</taxon>
        <taxon>Betaproteobacteria</taxon>
        <taxon>Burkholderiales</taxon>
        <taxon>Oxalobacteraceae</taxon>
        <taxon>Telluria group</taxon>
        <taxon>Massilia</taxon>
    </lineage>
</organism>
<dbReference type="InterPro" id="IPR005303">
    <property type="entry name" value="MOCOS_middle"/>
</dbReference>
<dbReference type="RefSeq" id="WP_379771924.1">
    <property type="nucleotide sequence ID" value="NZ_JBHSMZ010000010.1"/>
</dbReference>
<dbReference type="SUPFAM" id="SSF141673">
    <property type="entry name" value="MOSC N-terminal domain-like"/>
    <property type="match status" value="1"/>
</dbReference>
<feature type="domain" description="MOSC" evidence="1">
    <location>
        <begin position="142"/>
        <end position="290"/>
    </location>
</feature>
<dbReference type="InterPro" id="IPR011037">
    <property type="entry name" value="Pyrv_Knase-like_insert_dom_sf"/>
</dbReference>
<sequence>MRPEVESRTAMPTLSQLLLYPIKSCAGMAVQDATLLESGLAAHGVHDREWMLVTESGQFLTQREYPRMALIRPRPDGGNLRVSGPTMGDLLLPLAWHEEAPTRHVQIWDDSVSAADCGDVAAGWFTEALDTRERVRLVRFRHDVVRPTSVKWTGGMPSQTRFADGYPLLLIGQSSLDDLNLRLRAAGRETLAMDRFRPNLVVAGLEAFEEDYTAFLSTGAAEIRPVKPCARCPIPAIDQATGVPGPDPLDILQTYRANPRLDGAVCLGMNCIVSAGAGARLRVGQEVAAELAF</sequence>
<reference evidence="3" key="1">
    <citation type="journal article" date="2019" name="Int. J. Syst. Evol. Microbiol.">
        <title>The Global Catalogue of Microorganisms (GCM) 10K type strain sequencing project: providing services to taxonomists for standard genome sequencing and annotation.</title>
        <authorList>
            <consortium name="The Broad Institute Genomics Platform"/>
            <consortium name="The Broad Institute Genome Sequencing Center for Infectious Disease"/>
            <person name="Wu L."/>
            <person name="Ma J."/>
        </authorList>
    </citation>
    <scope>NUCLEOTIDE SEQUENCE [LARGE SCALE GENOMIC DNA]</scope>
    <source>
        <strain evidence="3">CGMCC 4.5798</strain>
    </source>
</reference>
<comment type="caution">
    <text evidence="2">The sequence shown here is derived from an EMBL/GenBank/DDBJ whole genome shotgun (WGS) entry which is preliminary data.</text>
</comment>
<name>A0ABW0S284_9BURK</name>
<accession>A0ABW0S284</accession>
<dbReference type="SUPFAM" id="SSF50800">
    <property type="entry name" value="PK beta-barrel domain-like"/>
    <property type="match status" value="1"/>
</dbReference>
<keyword evidence="3" id="KW-1185">Reference proteome</keyword>
<protein>
    <submittedName>
        <fullName evidence="2">MOSC domain-containing protein</fullName>
    </submittedName>
</protein>
<dbReference type="InterPro" id="IPR005302">
    <property type="entry name" value="MoCF_Sase_C"/>
</dbReference>
<evidence type="ECO:0000313" key="3">
    <source>
        <dbReference type="Proteomes" id="UP001596086"/>
    </source>
</evidence>